<feature type="compositionally biased region" description="Polar residues" evidence="2">
    <location>
        <begin position="132"/>
        <end position="148"/>
    </location>
</feature>
<keyword evidence="1" id="KW-0175">Coiled coil</keyword>
<feature type="coiled-coil region" evidence="1">
    <location>
        <begin position="612"/>
        <end position="725"/>
    </location>
</feature>
<evidence type="ECO:0000256" key="1">
    <source>
        <dbReference type="SAM" id="Coils"/>
    </source>
</evidence>
<proteinExistence type="predicted"/>
<dbReference type="Proteomes" id="UP000249619">
    <property type="component" value="Unassembled WGS sequence"/>
</dbReference>
<feature type="compositionally biased region" description="Basic and acidic residues" evidence="2">
    <location>
        <begin position="122"/>
        <end position="131"/>
    </location>
</feature>
<comment type="caution">
    <text evidence="3">The sequence shown here is derived from an EMBL/GenBank/DDBJ whole genome shotgun (WGS) entry which is preliminary data.</text>
</comment>
<dbReference type="EMBL" id="QGDH01000138">
    <property type="protein sequence ID" value="RAR05198.1"/>
    <property type="molecule type" value="Genomic_DNA"/>
</dbReference>
<reference evidence="4" key="1">
    <citation type="submission" date="2018-05" db="EMBL/GenBank/DDBJ databases">
        <title>Draft genome sequence of Stemphylium lycopersici strain CIDEFI 213.</title>
        <authorList>
            <person name="Medina R."/>
            <person name="Franco M.E.E."/>
            <person name="Lucentini C.G."/>
            <person name="Saparrat M.C.N."/>
            <person name="Balatti P.A."/>
        </authorList>
    </citation>
    <scope>NUCLEOTIDE SEQUENCE [LARGE SCALE GENOMIC DNA]</scope>
    <source>
        <strain evidence="4">CIDEFI 213</strain>
    </source>
</reference>
<feature type="region of interest" description="Disordered" evidence="2">
    <location>
        <begin position="1"/>
        <end position="170"/>
    </location>
</feature>
<name>A0A364MW00_STELY</name>
<evidence type="ECO:0000313" key="4">
    <source>
        <dbReference type="Proteomes" id="UP000249619"/>
    </source>
</evidence>
<organism evidence="3 4">
    <name type="scientific">Stemphylium lycopersici</name>
    <name type="common">Tomato gray leaf spot disease fungus</name>
    <name type="synonym">Thyrospora lycopersici</name>
    <dbReference type="NCBI Taxonomy" id="183478"/>
    <lineage>
        <taxon>Eukaryota</taxon>
        <taxon>Fungi</taxon>
        <taxon>Dikarya</taxon>
        <taxon>Ascomycota</taxon>
        <taxon>Pezizomycotina</taxon>
        <taxon>Dothideomycetes</taxon>
        <taxon>Pleosporomycetidae</taxon>
        <taxon>Pleosporales</taxon>
        <taxon>Pleosporineae</taxon>
        <taxon>Pleosporaceae</taxon>
        <taxon>Stemphylium</taxon>
    </lineage>
</organism>
<feature type="compositionally biased region" description="Basic and acidic residues" evidence="2">
    <location>
        <begin position="24"/>
        <end position="33"/>
    </location>
</feature>
<feature type="coiled-coil region" evidence="1">
    <location>
        <begin position="416"/>
        <end position="464"/>
    </location>
</feature>
<dbReference type="AlphaFoldDB" id="A0A364MW00"/>
<keyword evidence="4" id="KW-1185">Reference proteome</keyword>
<sequence>MTNNFNSERSQHSAHGKPMGLPKKGGEAKRRSQDALSPVDEYTQFASYEMPYREGPLLDDEQEFEASTGEYPNGFVEEPSDDQDHDSSVSRARKSMSSYAAPTKASQAKKNEKLDVLPSMKRIHDLKEHPSRPSSAMQRSPSVTSNFRVNPPRRNLTSLGHDKNEKLAKGNLSRSMSEYMHGHNRTRSCSADSSDANQASRNVEAILRRWKQEEEVVKETHANSPSMDDNEYLAKDDEFMDTVKELRTAPIAAQQRNTELEKTSDSQRAHTKELEEHYLPLENRFESASHLSVNESTSHDTQTPTEALHVVLSKVAAENEEPEAKFEVVSSEHEEAVERIDSVQQELQNTKGEIENLRKDKETLLTRIQELETGIKKHDEAVKDELQSNKAGVEEWQRFEEQIEARNRIEPGLTLNEAIEADNERLQAEIEEMRSSIDRMQKELRANQEELNETTESARQFNHEATESNDTMDKLRNSMSELSGILENIYQADADEKIISLSHIDVLMQGFEDDSALSPLFANIKELIHSCAKDRELLQDRDEWLQRKLKDKEREIIMAGKAFASQSQETGMLSPGFVSPLSPGQMDREGFESLFREEKVKRKLAEKKLHFMRIHDAQQDDLQEKNEELRSSLDEAQAEITSLRKSTEDLKLHAIMWKSETEEKRAELEKRSQAFDKSMDQQQQEIRQYIKEYRDKAREEANWEVASLQAKLEAKDREYATLNQMFNKHKRSDARKEDQIAKLTFRNKVHSNHIVNMEQAYLRGDRLPSLQPIPEEQDSASEISSLSPSSSISAFSLHDKPAKSAICIPRCKLPAAVQVRNRELALYRAELRTKTEEELIELDVMAPPYRSRNEMDVAADDIMEKVRKWKMGGLYPPGRSSWKVMRKRSAWEMWDGAKWAGEGD</sequence>
<evidence type="ECO:0000313" key="3">
    <source>
        <dbReference type="EMBL" id="RAR05198.1"/>
    </source>
</evidence>
<dbReference type="Gene3D" id="1.10.287.950">
    <property type="entry name" value="Methyl-accepting chemotaxis protein"/>
    <property type="match status" value="1"/>
</dbReference>
<feature type="coiled-coil region" evidence="1">
    <location>
        <begin position="333"/>
        <end position="374"/>
    </location>
</feature>
<protein>
    <submittedName>
        <fullName evidence="3">Uncharacterized protein</fullName>
    </submittedName>
</protein>
<gene>
    <name evidence="3" type="ORF">DDE83_007516</name>
</gene>
<accession>A0A364MW00</accession>
<evidence type="ECO:0000256" key="2">
    <source>
        <dbReference type="SAM" id="MobiDB-lite"/>
    </source>
</evidence>